<keyword evidence="1" id="KW-0472">Membrane</keyword>
<dbReference type="Proteomes" id="UP000070544">
    <property type="component" value="Unassembled WGS sequence"/>
</dbReference>
<dbReference type="AlphaFoldDB" id="A0A139A6K1"/>
<feature type="transmembrane region" description="Helical" evidence="1">
    <location>
        <begin position="20"/>
        <end position="40"/>
    </location>
</feature>
<feature type="transmembrane region" description="Helical" evidence="1">
    <location>
        <begin position="52"/>
        <end position="71"/>
    </location>
</feature>
<keyword evidence="1" id="KW-0812">Transmembrane</keyword>
<proteinExistence type="predicted"/>
<feature type="transmembrane region" description="Helical" evidence="1">
    <location>
        <begin position="77"/>
        <end position="99"/>
    </location>
</feature>
<feature type="transmembrane region" description="Helical" evidence="1">
    <location>
        <begin position="254"/>
        <end position="273"/>
    </location>
</feature>
<evidence type="ECO:0008006" key="4">
    <source>
        <dbReference type="Google" id="ProtNLM"/>
    </source>
</evidence>
<feature type="transmembrane region" description="Helical" evidence="1">
    <location>
        <begin position="111"/>
        <end position="135"/>
    </location>
</feature>
<reference evidence="2 3" key="1">
    <citation type="journal article" date="2015" name="Genome Biol. Evol.">
        <title>Phylogenomic analyses indicate that early fungi evolved digesting cell walls of algal ancestors of land plants.</title>
        <authorList>
            <person name="Chang Y."/>
            <person name="Wang S."/>
            <person name="Sekimoto S."/>
            <person name="Aerts A.L."/>
            <person name="Choi C."/>
            <person name="Clum A."/>
            <person name="LaButti K.M."/>
            <person name="Lindquist E.A."/>
            <person name="Yee Ngan C."/>
            <person name="Ohm R.A."/>
            <person name="Salamov A.A."/>
            <person name="Grigoriev I.V."/>
            <person name="Spatafora J.W."/>
            <person name="Berbee M.L."/>
        </authorList>
    </citation>
    <scope>NUCLEOTIDE SEQUENCE [LARGE SCALE GENOMIC DNA]</scope>
    <source>
        <strain evidence="2 3">JEL478</strain>
    </source>
</reference>
<accession>A0A139A6K1</accession>
<sequence length="359" mass="38377">MASDGSTLAPPDTLLDLQIFTNGTLLATAVAQLLIIFTFLQEWRVLPAQLRYIGLSSLVPTIISCMLAMAGNCLQCFPFVEAGCYVFNLGRFASWLTYILRIWALSRHNRIVTTTCFGALLVAMGARISFCATLVSYRSLPRLCNPAGSSDINRLLNILSAVLSGAYSLFLATVHLYYLHKNGAEALIMRHNSARKNANLNGGASGPGARAPAPGSGRVGTTVRMMAKGVMVLVVDAVMQVFGKLTSLISPSYFFITFWSGQLLIDILYVLYIKSFAVELRGSPRNYELNLSAPAGGCRGTPPRPGIGSPESPVKSGFPVMVTGFEPLGVVTALGRGGDGVMTVQMSRAIMSAMGESDS</sequence>
<organism evidence="2 3">
    <name type="scientific">Gonapodya prolifera (strain JEL478)</name>
    <name type="common">Monoblepharis prolifera</name>
    <dbReference type="NCBI Taxonomy" id="1344416"/>
    <lineage>
        <taxon>Eukaryota</taxon>
        <taxon>Fungi</taxon>
        <taxon>Fungi incertae sedis</taxon>
        <taxon>Chytridiomycota</taxon>
        <taxon>Chytridiomycota incertae sedis</taxon>
        <taxon>Monoblepharidomycetes</taxon>
        <taxon>Monoblepharidales</taxon>
        <taxon>Gonapodyaceae</taxon>
        <taxon>Gonapodya</taxon>
    </lineage>
</organism>
<evidence type="ECO:0000313" key="2">
    <source>
        <dbReference type="EMBL" id="KXS12279.1"/>
    </source>
</evidence>
<name>A0A139A6K1_GONPJ</name>
<evidence type="ECO:0000313" key="3">
    <source>
        <dbReference type="Proteomes" id="UP000070544"/>
    </source>
</evidence>
<protein>
    <recommendedName>
        <fullName evidence="4">G-protein coupled receptors family 1 profile domain-containing protein</fullName>
    </recommendedName>
</protein>
<gene>
    <name evidence="2" type="ORF">M427DRAFT_34842</name>
</gene>
<keyword evidence="1" id="KW-1133">Transmembrane helix</keyword>
<dbReference type="EMBL" id="KQ965789">
    <property type="protein sequence ID" value="KXS12279.1"/>
    <property type="molecule type" value="Genomic_DNA"/>
</dbReference>
<keyword evidence="3" id="KW-1185">Reference proteome</keyword>
<feature type="transmembrane region" description="Helical" evidence="1">
    <location>
        <begin position="155"/>
        <end position="179"/>
    </location>
</feature>
<feature type="transmembrane region" description="Helical" evidence="1">
    <location>
        <begin position="225"/>
        <end position="242"/>
    </location>
</feature>
<evidence type="ECO:0000256" key="1">
    <source>
        <dbReference type="SAM" id="Phobius"/>
    </source>
</evidence>